<organism evidence="2 3">
    <name type="scientific">Agrobacterium tomkonis CFBP 6623</name>
    <dbReference type="NCBI Taxonomy" id="1183432"/>
    <lineage>
        <taxon>Bacteria</taxon>
        <taxon>Pseudomonadati</taxon>
        <taxon>Pseudomonadota</taxon>
        <taxon>Alphaproteobacteria</taxon>
        <taxon>Hyphomicrobiales</taxon>
        <taxon>Rhizobiaceae</taxon>
        <taxon>Rhizobium/Agrobacterium group</taxon>
        <taxon>Agrobacterium</taxon>
        <taxon>Agrobacterium tumefaciens complex</taxon>
    </lineage>
</organism>
<reference evidence="3" key="1">
    <citation type="submission" date="2016-01" db="EMBL/GenBank/DDBJ databases">
        <authorList>
            <person name="Regsiter A."/>
            <person name="william w."/>
        </authorList>
    </citation>
    <scope>NUCLEOTIDE SEQUENCE [LARGE SCALE GENOMIC DNA]</scope>
    <source>
        <strain evidence="3">CFBP 6623</strain>
    </source>
</reference>
<dbReference type="SUPFAM" id="SSF55729">
    <property type="entry name" value="Acyl-CoA N-acyltransferases (Nat)"/>
    <property type="match status" value="1"/>
</dbReference>
<accession>A0A1S7SAP5</accession>
<dbReference type="STRING" id="1183432.AGR3A_pa70094"/>
<keyword evidence="3" id="KW-1185">Reference proteome</keyword>
<dbReference type="EMBL" id="FBWK01000071">
    <property type="protein sequence ID" value="CUX65474.1"/>
    <property type="molecule type" value="Genomic_DNA"/>
</dbReference>
<evidence type="ECO:0000313" key="2">
    <source>
        <dbReference type="EMBL" id="CUX65474.1"/>
    </source>
</evidence>
<dbReference type="InterPro" id="IPR016181">
    <property type="entry name" value="Acyl_CoA_acyltransferase"/>
</dbReference>
<protein>
    <recommendedName>
        <fullName evidence="1">N-acetyltransferase ESCO zinc-finger domain-containing protein</fullName>
    </recommendedName>
</protein>
<dbReference type="InterPro" id="IPR028005">
    <property type="entry name" value="AcTrfase_ESCO_Znf_dom"/>
</dbReference>
<dbReference type="Pfam" id="PF13878">
    <property type="entry name" value="zf-C2H2_3"/>
    <property type="match status" value="1"/>
</dbReference>
<name>A0A1S7SAP5_9HYPH</name>
<dbReference type="AlphaFoldDB" id="A0A1S7SAP5"/>
<proteinExistence type="predicted"/>
<evidence type="ECO:0000313" key="3">
    <source>
        <dbReference type="Proteomes" id="UP000191988"/>
    </source>
</evidence>
<dbReference type="RefSeq" id="WP_080843353.1">
    <property type="nucleotide sequence ID" value="NZ_LT009725.1"/>
</dbReference>
<dbReference type="Proteomes" id="UP000191988">
    <property type="component" value="Unassembled WGS sequence"/>
</dbReference>
<evidence type="ECO:0000259" key="1">
    <source>
        <dbReference type="Pfam" id="PF13878"/>
    </source>
</evidence>
<sequence>MEIEAQTIEAMWRALQKPAPAMSRRANAMDGRIAASGWASAVDLEDYLLSQDRRLDPPAVVDPKILAGALGLPFRSVFPRPQRRNDDDSGYDMLSAADTAALCIWLERLGFRIDVADLCARVRPRLDATTHLTDEEISVLFYEANRHRLPPITLSAPHREWRGMITSLKTSSGYRLECAFDDDGHALWLTARSPKYRKRPEAIAVTCPDCGMTYVKGSRTDGQLHRSFHRKRFSVIEPKPHRRFSEALNRDLNAAWVDARSPKWKRAEVYSRALEFKRELGYDFTQWSLEAQHDPDAIGFLFSDEEERVIGACSFRPQDGASERPWRLDWIWICPDARRLGQLDRHWDRFRQRFGVFDVEHPVSDAMRAFLRKRGSADLLR</sequence>
<feature type="domain" description="N-acetyltransferase ESCO zinc-finger" evidence="1">
    <location>
        <begin position="204"/>
        <end position="231"/>
    </location>
</feature>
<gene>
    <name evidence="2" type="ORF">AGR3A_pa70094</name>
</gene>